<dbReference type="InterPro" id="IPR019410">
    <property type="entry name" value="Methyltransf_16"/>
</dbReference>
<evidence type="ECO:0000256" key="1">
    <source>
        <dbReference type="SAM" id="MobiDB-lite"/>
    </source>
</evidence>
<dbReference type="InterPro" id="IPR029063">
    <property type="entry name" value="SAM-dependent_MTases_sf"/>
</dbReference>
<comment type="caution">
    <text evidence="2">The sequence shown here is derived from an EMBL/GenBank/DDBJ whole genome shotgun (WGS) entry which is preliminary data.</text>
</comment>
<dbReference type="SUPFAM" id="SSF53335">
    <property type="entry name" value="S-adenosyl-L-methionine-dependent methyltransferases"/>
    <property type="match status" value="1"/>
</dbReference>
<dbReference type="Proteomes" id="UP000591131">
    <property type="component" value="Unassembled WGS sequence"/>
</dbReference>
<evidence type="ECO:0000313" key="3">
    <source>
        <dbReference type="Proteomes" id="UP000591131"/>
    </source>
</evidence>
<accession>A0A7J6LQP6</accession>
<dbReference type="PANTHER" id="PTHR14614">
    <property type="entry name" value="HEPATOCELLULAR CARCINOMA-ASSOCIATED ANTIGEN"/>
    <property type="match status" value="1"/>
</dbReference>
<dbReference type="Gene3D" id="3.40.50.150">
    <property type="entry name" value="Vaccinia Virus protein VP39"/>
    <property type="match status" value="1"/>
</dbReference>
<feature type="compositionally biased region" description="Basic and acidic residues" evidence="1">
    <location>
        <begin position="33"/>
        <end position="49"/>
    </location>
</feature>
<dbReference type="OrthoDB" id="441433at2759"/>
<sequence length="275" mass="30716">MAAASAPREHRSADGVLRKFNTSSKQWEVVQEDQQHNNEDNCTSSRDEGAPLLALPGKQYPFQYDGKDFQINGKFIRLPNGEESRRHPEDQQDADTADSVWDSSVVLAKLIEHNPTLVKGKRVLELGSGTGLGGISAALCGGKQVTLTDLPYAMPLLNRSITLNGVGDVVRAEVLDWANPPNTALHPRFDLIIASDVIWLESLVPLLANIIAEKELVPLLMVHQTRSTRCDQLFKDLLKARGFRIDKLEERLKHPYFLGDLFHIRAFLIDTECKE</sequence>
<feature type="region of interest" description="Disordered" evidence="1">
    <location>
        <begin position="24"/>
        <end position="50"/>
    </location>
</feature>
<feature type="region of interest" description="Disordered" evidence="1">
    <location>
        <begin position="78"/>
        <end position="98"/>
    </location>
</feature>
<evidence type="ECO:0000313" key="2">
    <source>
        <dbReference type="EMBL" id="KAF4661547.1"/>
    </source>
</evidence>
<name>A0A7J6LQP6_PERCH</name>
<feature type="compositionally biased region" description="Basic and acidic residues" evidence="1">
    <location>
        <begin position="80"/>
        <end position="90"/>
    </location>
</feature>
<dbReference type="Pfam" id="PF10294">
    <property type="entry name" value="Methyltransf_16"/>
    <property type="match status" value="1"/>
</dbReference>
<organism evidence="2 3">
    <name type="scientific">Perkinsus chesapeaki</name>
    <name type="common">Clam parasite</name>
    <name type="synonym">Perkinsus andrewsi</name>
    <dbReference type="NCBI Taxonomy" id="330153"/>
    <lineage>
        <taxon>Eukaryota</taxon>
        <taxon>Sar</taxon>
        <taxon>Alveolata</taxon>
        <taxon>Perkinsozoa</taxon>
        <taxon>Perkinsea</taxon>
        <taxon>Perkinsida</taxon>
        <taxon>Perkinsidae</taxon>
        <taxon>Perkinsus</taxon>
    </lineage>
</organism>
<dbReference type="CDD" id="cd02440">
    <property type="entry name" value="AdoMet_MTases"/>
    <property type="match status" value="1"/>
</dbReference>
<dbReference type="AlphaFoldDB" id="A0A7J6LQP6"/>
<proteinExistence type="predicted"/>
<protein>
    <submittedName>
        <fullName evidence="2">Uncharacterized protein</fullName>
    </submittedName>
</protein>
<keyword evidence="3" id="KW-1185">Reference proteome</keyword>
<dbReference type="EMBL" id="JAAPAO010000374">
    <property type="protein sequence ID" value="KAF4661547.1"/>
    <property type="molecule type" value="Genomic_DNA"/>
</dbReference>
<gene>
    <name evidence="2" type="ORF">FOL47_006636</name>
</gene>
<reference evidence="2 3" key="1">
    <citation type="submission" date="2020-04" db="EMBL/GenBank/DDBJ databases">
        <title>Perkinsus chesapeaki whole genome sequence.</title>
        <authorList>
            <person name="Bogema D.R."/>
        </authorList>
    </citation>
    <scope>NUCLEOTIDE SEQUENCE [LARGE SCALE GENOMIC DNA]</scope>
    <source>
        <strain evidence="2">ATCC PRA-425</strain>
    </source>
</reference>